<organism evidence="2 3">
    <name type="scientific">Halteria grandinella</name>
    <dbReference type="NCBI Taxonomy" id="5974"/>
    <lineage>
        <taxon>Eukaryota</taxon>
        <taxon>Sar</taxon>
        <taxon>Alveolata</taxon>
        <taxon>Ciliophora</taxon>
        <taxon>Intramacronucleata</taxon>
        <taxon>Spirotrichea</taxon>
        <taxon>Stichotrichia</taxon>
        <taxon>Sporadotrichida</taxon>
        <taxon>Halteriidae</taxon>
        <taxon>Halteria</taxon>
    </lineage>
</organism>
<reference evidence="2" key="1">
    <citation type="submission" date="2019-06" db="EMBL/GenBank/DDBJ databases">
        <authorList>
            <person name="Zheng W."/>
        </authorList>
    </citation>
    <scope>NUCLEOTIDE SEQUENCE</scope>
    <source>
        <strain evidence="2">QDHG01</strain>
    </source>
</reference>
<evidence type="ECO:0000256" key="1">
    <source>
        <dbReference type="SAM" id="MobiDB-lite"/>
    </source>
</evidence>
<dbReference type="Proteomes" id="UP000785679">
    <property type="component" value="Unassembled WGS sequence"/>
</dbReference>
<feature type="compositionally biased region" description="Basic and acidic residues" evidence="1">
    <location>
        <begin position="26"/>
        <end position="54"/>
    </location>
</feature>
<dbReference type="AlphaFoldDB" id="A0A8J8P5D4"/>
<feature type="region of interest" description="Disordered" evidence="1">
    <location>
        <begin position="1"/>
        <end position="58"/>
    </location>
</feature>
<evidence type="ECO:0000313" key="3">
    <source>
        <dbReference type="Proteomes" id="UP000785679"/>
    </source>
</evidence>
<name>A0A8J8P5D4_HALGN</name>
<gene>
    <name evidence="2" type="ORF">FGO68_gene16908</name>
</gene>
<comment type="caution">
    <text evidence="2">The sequence shown here is derived from an EMBL/GenBank/DDBJ whole genome shotgun (WGS) entry which is preliminary data.</text>
</comment>
<protein>
    <submittedName>
        <fullName evidence="2">Uncharacterized protein</fullName>
    </submittedName>
</protein>
<accession>A0A8J8P5D4</accession>
<evidence type="ECO:0000313" key="2">
    <source>
        <dbReference type="EMBL" id="TNV86140.1"/>
    </source>
</evidence>
<feature type="compositionally biased region" description="Low complexity" evidence="1">
    <location>
        <begin position="12"/>
        <end position="25"/>
    </location>
</feature>
<feature type="region of interest" description="Disordered" evidence="1">
    <location>
        <begin position="67"/>
        <end position="86"/>
    </location>
</feature>
<keyword evidence="3" id="KW-1185">Reference proteome</keyword>
<dbReference type="EMBL" id="RRYP01001275">
    <property type="protein sequence ID" value="TNV86140.1"/>
    <property type="molecule type" value="Genomic_DNA"/>
</dbReference>
<proteinExistence type="predicted"/>
<sequence length="442" mass="48827">MNARKPSLHLVTSISSQESAASTTEEALHSDADHHSAHEVSHSDDERSGSRTDDEQSSIMDSYNKIWESVPAQKSGSSGKSTSNMSPIVQSSIADTKCLPSYQLSNFTNDQHSSPLRMNELVSLTDSLHTEEAQKQQLQSIQATLRLVKNLNQFRESSMAPSGQNQNSSMIQGQDFSLFSESFISGNQGESNVQDSEGKTLEQPFQSQIQDQLQELAASIARSVQEHSYLAPNGQGMANLSCPTPAYGIQQTSAALPPWWCLRATTMQNGDFRSIQRAKANSYNYQLTQQFGQVPAFEVGVRFAACGPQFVGRSGNPSQSITQLIHRPLSFHSLPILCSPGQAIIGAPLRHQPTQPRALLSLVQQMKTLLLKRHASRRRMTIAMISLEASIVFLIKSCLIKELFKILHSAHSESEQRRFGINQTERLANSSDDVINQMWIPS</sequence>
<feature type="compositionally biased region" description="Low complexity" evidence="1">
    <location>
        <begin position="74"/>
        <end position="83"/>
    </location>
</feature>